<dbReference type="SMART" id="SM00086">
    <property type="entry name" value="PAC"/>
    <property type="match status" value="2"/>
</dbReference>
<name>A0A437NRJ8_9HYPH</name>
<dbReference type="PROSITE" id="PS50113">
    <property type="entry name" value="PAC"/>
    <property type="match status" value="2"/>
</dbReference>
<dbReference type="Proteomes" id="UP000286997">
    <property type="component" value="Unassembled WGS sequence"/>
</dbReference>
<dbReference type="SMART" id="SM00091">
    <property type="entry name" value="PAS"/>
    <property type="match status" value="2"/>
</dbReference>
<feature type="domain" description="PAC" evidence="5">
    <location>
        <begin position="132"/>
        <end position="184"/>
    </location>
</feature>
<comment type="caution">
    <text evidence="7">The sequence shown here is derived from an EMBL/GenBank/DDBJ whole genome shotgun (WGS) entry which is preliminary data.</text>
</comment>
<dbReference type="Gene3D" id="3.30.450.20">
    <property type="entry name" value="PAS domain"/>
    <property type="match status" value="2"/>
</dbReference>
<feature type="domain" description="PAC" evidence="5">
    <location>
        <begin position="254"/>
        <end position="306"/>
    </location>
</feature>
<comment type="similarity">
    <text evidence="1">Belongs to the methyl-accepting chemotaxis (MCP) protein family.</text>
</comment>
<evidence type="ECO:0000256" key="1">
    <source>
        <dbReference type="ARBA" id="ARBA00029447"/>
    </source>
</evidence>
<protein>
    <submittedName>
        <fullName evidence="7">Methyl-accepting chemotaxis protein</fullName>
    </submittedName>
</protein>
<dbReference type="PROSITE" id="PS50192">
    <property type="entry name" value="T_SNARE"/>
    <property type="match status" value="1"/>
</dbReference>
<dbReference type="PROSITE" id="PS50111">
    <property type="entry name" value="CHEMOTAXIS_TRANSDUC_2"/>
    <property type="match status" value="1"/>
</dbReference>
<sequence length="543" mass="57479">MPNDRVASTLPVIADCSVIVQLSRSFTSRRHNLVGTDPGRPCFPGLPPRRSDVAFFDRGTSAKLAALGQSQAIIEFDLGGTILDANANFLAVVGYELGEVVGRHHGIFVAEQERSTPAYGEFWAALNRGEFRSGEFRRIGNGGREVWIQGSYNPVLGRGGKPVRVMKVATDVTALKLQEAAIQGQIDAINRSQAVIHFDLTGKILGANANFLTALGYRADEIEGRHHSLFVEPDQHGSPAYRAFWDGLNRGEFQSGEFKRIGKDGREVWIQATYNPILDASGRPHGVVKFATDVTAQVSRRLQREAAHRRIDHDLGTITQAVSDVSSQTVTTAQAASTTSGTVQAVAAGAEEFAASIREISRTIASAKSLAEEAVVRSDEANGIIAGLTTAAERIGDVVGLIRTIASQTNLLALNATIEAARAGEAGRGFAVVAAEVKALASQTATATEEINGQVDAVRETTGSAVASLAAITETIRQVNVSSANIASAIEQQSAVTSEIAHSMQTTAGAVETVNRSMEAIARSVGDIDASVREVKTASRAIA</sequence>
<dbReference type="AlphaFoldDB" id="A0A437NRJ8"/>
<dbReference type="GO" id="GO:0006935">
    <property type="term" value="P:chemotaxis"/>
    <property type="evidence" value="ECO:0007669"/>
    <property type="project" value="InterPro"/>
</dbReference>
<evidence type="ECO:0000259" key="3">
    <source>
        <dbReference type="PROSITE" id="PS50111"/>
    </source>
</evidence>
<dbReference type="SMART" id="SM00283">
    <property type="entry name" value="MA"/>
    <property type="match status" value="1"/>
</dbReference>
<reference evidence="7 8" key="1">
    <citation type="submission" date="2019-01" db="EMBL/GenBank/DDBJ databases">
        <authorList>
            <person name="Chen W.-M."/>
        </authorList>
    </citation>
    <scope>NUCLEOTIDE SEQUENCE [LARGE SCALE GENOMIC DNA]</scope>
    <source>
        <strain evidence="7 8">TER-1</strain>
    </source>
</reference>
<dbReference type="InterPro" id="IPR035965">
    <property type="entry name" value="PAS-like_dom_sf"/>
</dbReference>
<organism evidence="7 8">
    <name type="scientific">Methylobacterium oryzihabitans</name>
    <dbReference type="NCBI Taxonomy" id="2499852"/>
    <lineage>
        <taxon>Bacteria</taxon>
        <taxon>Pseudomonadati</taxon>
        <taxon>Pseudomonadota</taxon>
        <taxon>Alphaproteobacteria</taxon>
        <taxon>Hyphomicrobiales</taxon>
        <taxon>Methylobacteriaceae</taxon>
        <taxon>Methylobacterium</taxon>
    </lineage>
</organism>
<feature type="domain" description="Methyl-accepting transducer" evidence="3">
    <location>
        <begin position="307"/>
        <end position="536"/>
    </location>
</feature>
<dbReference type="InterPro" id="IPR004090">
    <property type="entry name" value="Chemotax_Me-accpt_rcpt"/>
</dbReference>
<dbReference type="Pfam" id="PF08447">
    <property type="entry name" value="PAS_3"/>
    <property type="match status" value="2"/>
</dbReference>
<evidence type="ECO:0000256" key="2">
    <source>
        <dbReference type="PROSITE-ProRule" id="PRU00284"/>
    </source>
</evidence>
<dbReference type="OrthoDB" id="9797364at2"/>
<dbReference type="EMBL" id="SACP01000054">
    <property type="protein sequence ID" value="RVU12528.1"/>
    <property type="molecule type" value="Genomic_DNA"/>
</dbReference>
<dbReference type="InterPro" id="IPR001610">
    <property type="entry name" value="PAC"/>
</dbReference>
<dbReference type="PROSITE" id="PS50112">
    <property type="entry name" value="PAS"/>
    <property type="match status" value="2"/>
</dbReference>
<dbReference type="PRINTS" id="PR00260">
    <property type="entry name" value="CHEMTRNSDUCR"/>
</dbReference>
<feature type="domain" description="PAS" evidence="4">
    <location>
        <begin position="178"/>
        <end position="234"/>
    </location>
</feature>
<dbReference type="InterPro" id="IPR004089">
    <property type="entry name" value="MCPsignal_dom"/>
</dbReference>
<dbReference type="InterPro" id="IPR000700">
    <property type="entry name" value="PAS-assoc_C"/>
</dbReference>
<dbReference type="PANTHER" id="PTHR24422">
    <property type="entry name" value="CHEMOTAXIS PROTEIN METHYLTRANSFERASE"/>
    <property type="match status" value="1"/>
</dbReference>
<keyword evidence="8" id="KW-1185">Reference proteome</keyword>
<dbReference type="Pfam" id="PF00015">
    <property type="entry name" value="MCPsignal"/>
    <property type="match status" value="1"/>
</dbReference>
<dbReference type="Gene3D" id="1.10.287.950">
    <property type="entry name" value="Methyl-accepting chemotaxis protein"/>
    <property type="match status" value="1"/>
</dbReference>
<accession>A0A437NRJ8</accession>
<dbReference type="InterPro" id="IPR000727">
    <property type="entry name" value="T_SNARE_dom"/>
</dbReference>
<dbReference type="SUPFAM" id="SSF55785">
    <property type="entry name" value="PYP-like sensor domain (PAS domain)"/>
    <property type="match status" value="2"/>
</dbReference>
<feature type="domain" description="PAS" evidence="4">
    <location>
        <begin position="73"/>
        <end position="103"/>
    </location>
</feature>
<evidence type="ECO:0000259" key="4">
    <source>
        <dbReference type="PROSITE" id="PS50112"/>
    </source>
</evidence>
<dbReference type="PANTHER" id="PTHR24422:SF10">
    <property type="entry name" value="CHEMOTAXIS PROTEIN METHYLTRANSFERASE 2"/>
    <property type="match status" value="1"/>
</dbReference>
<dbReference type="GO" id="GO:0016020">
    <property type="term" value="C:membrane"/>
    <property type="evidence" value="ECO:0007669"/>
    <property type="project" value="InterPro"/>
</dbReference>
<dbReference type="InterPro" id="IPR000014">
    <property type="entry name" value="PAS"/>
</dbReference>
<feature type="domain" description="T-SNARE coiled-coil homology" evidence="6">
    <location>
        <begin position="459"/>
        <end position="521"/>
    </location>
</feature>
<evidence type="ECO:0000313" key="7">
    <source>
        <dbReference type="EMBL" id="RVU12528.1"/>
    </source>
</evidence>
<evidence type="ECO:0000259" key="5">
    <source>
        <dbReference type="PROSITE" id="PS50113"/>
    </source>
</evidence>
<dbReference type="SUPFAM" id="SSF58104">
    <property type="entry name" value="Methyl-accepting chemotaxis protein (MCP) signaling domain"/>
    <property type="match status" value="1"/>
</dbReference>
<dbReference type="GO" id="GO:0004888">
    <property type="term" value="F:transmembrane signaling receptor activity"/>
    <property type="evidence" value="ECO:0007669"/>
    <property type="project" value="InterPro"/>
</dbReference>
<dbReference type="InterPro" id="IPR050903">
    <property type="entry name" value="Bact_Chemotaxis_MeTrfase"/>
</dbReference>
<dbReference type="GO" id="GO:0007165">
    <property type="term" value="P:signal transduction"/>
    <property type="evidence" value="ECO:0007669"/>
    <property type="project" value="UniProtKB-KW"/>
</dbReference>
<dbReference type="CDD" id="cd00130">
    <property type="entry name" value="PAS"/>
    <property type="match status" value="2"/>
</dbReference>
<evidence type="ECO:0000259" key="6">
    <source>
        <dbReference type="PROSITE" id="PS50192"/>
    </source>
</evidence>
<dbReference type="InterPro" id="IPR013655">
    <property type="entry name" value="PAS_fold_3"/>
</dbReference>
<proteinExistence type="inferred from homology"/>
<keyword evidence="2" id="KW-0807">Transducer</keyword>
<dbReference type="NCBIfam" id="TIGR00229">
    <property type="entry name" value="sensory_box"/>
    <property type="match status" value="2"/>
</dbReference>
<gene>
    <name evidence="7" type="ORF">EOE48_27690</name>
</gene>
<evidence type="ECO:0000313" key="8">
    <source>
        <dbReference type="Proteomes" id="UP000286997"/>
    </source>
</evidence>